<dbReference type="InterPro" id="IPR043128">
    <property type="entry name" value="Rev_trsase/Diguanyl_cyclase"/>
</dbReference>
<dbReference type="Proteomes" id="UP000186015">
    <property type="component" value="Unassembled WGS sequence"/>
</dbReference>
<dbReference type="RefSeq" id="WP_074834069.1">
    <property type="nucleotide sequence ID" value="NZ_FOAT01000011.1"/>
</dbReference>
<dbReference type="NCBIfam" id="TIGR00254">
    <property type="entry name" value="GGDEF"/>
    <property type="match status" value="1"/>
</dbReference>
<reference evidence="2 3" key="1">
    <citation type="submission" date="2016-10" db="EMBL/GenBank/DDBJ databases">
        <authorList>
            <person name="de Groot N.N."/>
        </authorList>
    </citation>
    <scope>NUCLEOTIDE SEQUENCE [LARGE SCALE GENOMIC DNA]</scope>
    <source>
        <strain evidence="2 3">KH2T6</strain>
    </source>
</reference>
<protein>
    <submittedName>
        <fullName evidence="2">Diguanylate cyclase (GGDEF) domain-containing protein</fullName>
    </submittedName>
</protein>
<evidence type="ECO:0000259" key="1">
    <source>
        <dbReference type="PROSITE" id="PS50887"/>
    </source>
</evidence>
<name>A0A1H7M972_RUMAL</name>
<dbReference type="Gene3D" id="3.30.70.270">
    <property type="match status" value="1"/>
</dbReference>
<dbReference type="CDD" id="cd01949">
    <property type="entry name" value="GGDEF"/>
    <property type="match status" value="1"/>
</dbReference>
<dbReference type="PANTHER" id="PTHR45138">
    <property type="entry name" value="REGULATORY COMPONENTS OF SENSORY TRANSDUCTION SYSTEM"/>
    <property type="match status" value="1"/>
</dbReference>
<dbReference type="InterPro" id="IPR050469">
    <property type="entry name" value="Diguanylate_Cyclase"/>
</dbReference>
<evidence type="ECO:0000313" key="2">
    <source>
        <dbReference type="EMBL" id="SEL07285.1"/>
    </source>
</evidence>
<dbReference type="PANTHER" id="PTHR45138:SF9">
    <property type="entry name" value="DIGUANYLATE CYCLASE DGCM-RELATED"/>
    <property type="match status" value="1"/>
</dbReference>
<sequence length="473" mass="53969">MDLQALVNKFKIIAGVYAFDILPDGSKSEIRIMAINDINTMMFNMLPDAPEFYPGVPLRRYFTEVNLENFIYNSAINNEPLYSYVNAFGMWIKGFYLPIDEEGNLLNEKGEPNTSPRTAYCLYITTRSKEVETEYMTQRSGEVASAIMELSVKLNKMRSFDMAMKECMSELKKICRAKSCALYTIDALKKECKLYNENGEQPEMLESMTSGMGRTPYETALAWEKDLDGTDCLLLDDLSLIEERDPVWYRSLKSFNVNKLILTAIRYDHDLVGFIWAINFDTEKTMEIKETLELTTFMLGARIAHHHLVSRLEVMSRTDSLTQLLNRNAMNERVEQLTNDKSAKPECIGVVFADLNGLKAVNDGSGHAAGDKLLQNAAALLKIAFDEYEIYRSGGDEFVVLCPDITSEKLEESVARLHALAENTPNVSFATGAKWYDGDYDIFTAMQAADQSMYQHKEEFYRLHPEKNWRKNL</sequence>
<gene>
    <name evidence="2" type="ORF">SAMN05216469_1118</name>
</gene>
<dbReference type="InterPro" id="IPR000160">
    <property type="entry name" value="GGDEF_dom"/>
</dbReference>
<dbReference type="SMART" id="SM00267">
    <property type="entry name" value="GGDEF"/>
    <property type="match status" value="1"/>
</dbReference>
<feature type="domain" description="GGDEF" evidence="1">
    <location>
        <begin position="346"/>
        <end position="473"/>
    </location>
</feature>
<dbReference type="EMBL" id="FOAT01000011">
    <property type="protein sequence ID" value="SEL07285.1"/>
    <property type="molecule type" value="Genomic_DNA"/>
</dbReference>
<dbReference type="AlphaFoldDB" id="A0A1H7M972"/>
<dbReference type="Pfam" id="PF00990">
    <property type="entry name" value="GGDEF"/>
    <property type="match status" value="1"/>
</dbReference>
<dbReference type="PROSITE" id="PS50887">
    <property type="entry name" value="GGDEF"/>
    <property type="match status" value="1"/>
</dbReference>
<proteinExistence type="predicted"/>
<dbReference type="Gene3D" id="3.30.450.40">
    <property type="match status" value="1"/>
</dbReference>
<organism evidence="2 3">
    <name type="scientific">Ruminococcus albus</name>
    <dbReference type="NCBI Taxonomy" id="1264"/>
    <lineage>
        <taxon>Bacteria</taxon>
        <taxon>Bacillati</taxon>
        <taxon>Bacillota</taxon>
        <taxon>Clostridia</taxon>
        <taxon>Eubacteriales</taxon>
        <taxon>Oscillospiraceae</taxon>
        <taxon>Ruminococcus</taxon>
    </lineage>
</organism>
<dbReference type="GO" id="GO:0052621">
    <property type="term" value="F:diguanylate cyclase activity"/>
    <property type="evidence" value="ECO:0007669"/>
    <property type="project" value="TreeGrafter"/>
</dbReference>
<accession>A0A1H7M972</accession>
<dbReference type="SUPFAM" id="SSF55073">
    <property type="entry name" value="Nucleotide cyclase"/>
    <property type="match status" value="1"/>
</dbReference>
<evidence type="ECO:0000313" key="3">
    <source>
        <dbReference type="Proteomes" id="UP000186015"/>
    </source>
</evidence>
<dbReference type="OrthoDB" id="9801014at2"/>
<dbReference type="InterPro" id="IPR029787">
    <property type="entry name" value="Nucleotide_cyclase"/>
</dbReference>
<dbReference type="InterPro" id="IPR029016">
    <property type="entry name" value="GAF-like_dom_sf"/>
</dbReference>